<gene>
    <name evidence="2" type="ORF">A3B87_02540</name>
</gene>
<dbReference type="Proteomes" id="UP000179136">
    <property type="component" value="Unassembled WGS sequence"/>
</dbReference>
<protein>
    <submittedName>
        <fullName evidence="2">Uncharacterized protein</fullName>
    </submittedName>
</protein>
<keyword evidence="1" id="KW-0472">Membrane</keyword>
<keyword evidence="1" id="KW-1133">Transmembrane helix</keyword>
<comment type="caution">
    <text evidence="2">The sequence shown here is derived from an EMBL/GenBank/DDBJ whole genome shotgun (WGS) entry which is preliminary data.</text>
</comment>
<reference evidence="2 3" key="1">
    <citation type="journal article" date="2016" name="Nat. Commun.">
        <title>Thousands of microbial genomes shed light on interconnected biogeochemical processes in an aquifer system.</title>
        <authorList>
            <person name="Anantharaman K."/>
            <person name="Brown C.T."/>
            <person name="Hug L.A."/>
            <person name="Sharon I."/>
            <person name="Castelle C.J."/>
            <person name="Probst A.J."/>
            <person name="Thomas B.C."/>
            <person name="Singh A."/>
            <person name="Wilkins M.J."/>
            <person name="Karaoz U."/>
            <person name="Brodie E.L."/>
            <person name="Williams K.H."/>
            <person name="Hubbard S.S."/>
            <person name="Banfield J.F."/>
        </authorList>
    </citation>
    <scope>NUCLEOTIDE SEQUENCE [LARGE SCALE GENOMIC DNA]</scope>
</reference>
<dbReference type="AlphaFoldDB" id="A0A1F6FLD5"/>
<dbReference type="EMBL" id="MFMW01000029">
    <property type="protein sequence ID" value="OGG86685.1"/>
    <property type="molecule type" value="Genomic_DNA"/>
</dbReference>
<evidence type="ECO:0000313" key="2">
    <source>
        <dbReference type="EMBL" id="OGG86685.1"/>
    </source>
</evidence>
<sequence>MLATKKNKKPFYLAKFNILIFILFLFILIPGYLFFIKPAYNSYRQDKIFFDSLDSQLEQNLDLLASDQKIFNNYQDISALNKDKINVILPDQIEEASLYVNLESLVQSLGIALDNISIETVELEKTKKPVSAASADSSSATAGPAPDPKENINYADIKLELSEVSYPKLKELFSALEYNLRLLDITSYSFDPADGSLTLSLKAYYNE</sequence>
<evidence type="ECO:0000256" key="1">
    <source>
        <dbReference type="SAM" id="Phobius"/>
    </source>
</evidence>
<organism evidence="2 3">
    <name type="scientific">Candidatus Kuenenbacteria bacterium RIFCSPHIGHO2_02_FULL_39_13</name>
    <dbReference type="NCBI Taxonomy" id="1798561"/>
    <lineage>
        <taxon>Bacteria</taxon>
        <taxon>Candidatus Kueneniibacteriota</taxon>
    </lineage>
</organism>
<evidence type="ECO:0000313" key="3">
    <source>
        <dbReference type="Proteomes" id="UP000179136"/>
    </source>
</evidence>
<keyword evidence="1" id="KW-0812">Transmembrane</keyword>
<accession>A0A1F6FLD5</accession>
<name>A0A1F6FLD5_9BACT</name>
<dbReference type="STRING" id="1798561.A3B87_02540"/>
<proteinExistence type="predicted"/>
<feature type="transmembrane region" description="Helical" evidence="1">
    <location>
        <begin position="12"/>
        <end position="35"/>
    </location>
</feature>